<dbReference type="Proteomes" id="UP000593567">
    <property type="component" value="Unassembled WGS sequence"/>
</dbReference>
<dbReference type="AlphaFoldDB" id="A0A7J7K208"/>
<dbReference type="OrthoDB" id="342131at2759"/>
<reference evidence="1" key="1">
    <citation type="submission" date="2020-06" db="EMBL/GenBank/DDBJ databases">
        <title>Draft genome of Bugula neritina, a colonial animal packing powerful symbionts and potential medicines.</title>
        <authorList>
            <person name="Rayko M."/>
        </authorList>
    </citation>
    <scope>NUCLEOTIDE SEQUENCE [LARGE SCALE GENOMIC DNA]</scope>
    <source>
        <strain evidence="1">Kwan_BN1</strain>
    </source>
</reference>
<comment type="caution">
    <text evidence="1">The sequence shown here is derived from an EMBL/GenBank/DDBJ whole genome shotgun (WGS) entry which is preliminary data.</text>
</comment>
<accession>A0A7J7K208</accession>
<evidence type="ECO:0000313" key="2">
    <source>
        <dbReference type="Proteomes" id="UP000593567"/>
    </source>
</evidence>
<dbReference type="PANTHER" id="PTHR13950">
    <property type="entry name" value="RABCONNECTIN-RELATED"/>
    <property type="match status" value="1"/>
</dbReference>
<name>A0A7J7K208_BUGNE</name>
<dbReference type="PANTHER" id="PTHR13950:SF9">
    <property type="entry name" value="RABCONNECTIN-3A"/>
    <property type="match status" value="1"/>
</dbReference>
<protein>
    <submittedName>
        <fullName evidence="1">DMXL1</fullName>
    </submittedName>
</protein>
<sequence length="239" mass="25624">MSANVLTYSDNSPLEILQNSNGSVVESTSSNFSTNSSKATHGQFNLLPHVYMLSKHLNGSLNLWKANFSENSKFRACVSVSHSSRACGHRFRTNSAASHPVLPLLITTSHHNLPVKEDSNKLDELSTSSKQKGFDPATDLSSELILWRVDSIGPLSLAGGVTELAKVNSPDIAAFDNVAWLPTLLPSSALGSTCNSSSSLFVASDGSNMRLYQAVIDARGLLSADSAPKHHVMVILPYL</sequence>
<evidence type="ECO:0000313" key="1">
    <source>
        <dbReference type="EMBL" id="KAF6032001.1"/>
    </source>
</evidence>
<organism evidence="1 2">
    <name type="scientific">Bugula neritina</name>
    <name type="common">Brown bryozoan</name>
    <name type="synonym">Sertularia neritina</name>
    <dbReference type="NCBI Taxonomy" id="10212"/>
    <lineage>
        <taxon>Eukaryota</taxon>
        <taxon>Metazoa</taxon>
        <taxon>Spiralia</taxon>
        <taxon>Lophotrochozoa</taxon>
        <taxon>Bryozoa</taxon>
        <taxon>Gymnolaemata</taxon>
        <taxon>Cheilostomatida</taxon>
        <taxon>Flustrina</taxon>
        <taxon>Buguloidea</taxon>
        <taxon>Bugulidae</taxon>
        <taxon>Bugula</taxon>
    </lineage>
</organism>
<dbReference type="GO" id="GO:0043291">
    <property type="term" value="C:RAVE complex"/>
    <property type="evidence" value="ECO:0007669"/>
    <property type="project" value="TreeGrafter"/>
</dbReference>
<dbReference type="GO" id="GO:0007035">
    <property type="term" value="P:vacuolar acidification"/>
    <property type="evidence" value="ECO:0007669"/>
    <property type="project" value="TreeGrafter"/>
</dbReference>
<dbReference type="EMBL" id="VXIV02001548">
    <property type="protein sequence ID" value="KAF6032001.1"/>
    <property type="molecule type" value="Genomic_DNA"/>
</dbReference>
<keyword evidence="2" id="KW-1185">Reference proteome</keyword>
<proteinExistence type="predicted"/>
<gene>
    <name evidence="1" type="ORF">EB796_009723</name>
</gene>
<dbReference type="InterPro" id="IPR052208">
    <property type="entry name" value="DmX-like/RAVE_component"/>
</dbReference>